<reference evidence="1 2" key="1">
    <citation type="submission" date="2018-06" db="EMBL/GenBank/DDBJ databases">
        <title>Genomic Encyclopedia of Type Strains, Phase IV (KMG-IV): sequencing the most valuable type-strain genomes for metagenomic binning, comparative biology and taxonomic classification.</title>
        <authorList>
            <person name="Goeker M."/>
        </authorList>
    </citation>
    <scope>NUCLEOTIDE SEQUENCE [LARGE SCALE GENOMIC DNA]</scope>
    <source>
        <strain evidence="1 2">DSM 24875</strain>
    </source>
</reference>
<proteinExistence type="predicted"/>
<accession>A0A366FME3</accession>
<dbReference type="AlphaFoldDB" id="A0A366FME3"/>
<dbReference type="RefSeq" id="WP_113888689.1">
    <property type="nucleotide sequence ID" value="NZ_QNRK01000007.1"/>
</dbReference>
<dbReference type="Proteomes" id="UP000253529">
    <property type="component" value="Unassembled WGS sequence"/>
</dbReference>
<keyword evidence="2" id="KW-1185">Reference proteome</keyword>
<dbReference type="OrthoDB" id="6687220at2"/>
<organism evidence="1 2">
    <name type="scientific">Roseiarcus fermentans</name>
    <dbReference type="NCBI Taxonomy" id="1473586"/>
    <lineage>
        <taxon>Bacteria</taxon>
        <taxon>Pseudomonadati</taxon>
        <taxon>Pseudomonadota</taxon>
        <taxon>Alphaproteobacteria</taxon>
        <taxon>Hyphomicrobiales</taxon>
        <taxon>Roseiarcaceae</taxon>
        <taxon>Roseiarcus</taxon>
    </lineage>
</organism>
<comment type="caution">
    <text evidence="1">The sequence shown here is derived from an EMBL/GenBank/DDBJ whole genome shotgun (WGS) entry which is preliminary data.</text>
</comment>
<evidence type="ECO:0000313" key="2">
    <source>
        <dbReference type="Proteomes" id="UP000253529"/>
    </source>
</evidence>
<protein>
    <submittedName>
        <fullName evidence="1">Bacteriophage HK97-gp10 putative tail-component</fullName>
    </submittedName>
</protein>
<name>A0A366FME3_9HYPH</name>
<sequence length="162" mass="16501">MFALELDGLDEAAARLDGCPAALRAALAAKAVELAAALADRVRTDKLSGGVLNVRSGALRDSIAAEVSTDGDGVAASVASTGDVKYAAIQEYGGKTAAHEILPAKAQALAFVVGGALRFARKVEHPGSVIPERSYLRATLDEMSGDIVAALADAAAELLERA</sequence>
<gene>
    <name evidence="1" type="ORF">DFR50_107143</name>
</gene>
<dbReference type="EMBL" id="QNRK01000007">
    <property type="protein sequence ID" value="RBP15873.1"/>
    <property type="molecule type" value="Genomic_DNA"/>
</dbReference>
<evidence type="ECO:0000313" key="1">
    <source>
        <dbReference type="EMBL" id="RBP15873.1"/>
    </source>
</evidence>